<keyword evidence="8" id="KW-1185">Reference proteome</keyword>
<organism evidence="7 8">
    <name type="scientific">Prunus yedoensis var. nudiflora</name>
    <dbReference type="NCBI Taxonomy" id="2094558"/>
    <lineage>
        <taxon>Eukaryota</taxon>
        <taxon>Viridiplantae</taxon>
        <taxon>Streptophyta</taxon>
        <taxon>Embryophyta</taxon>
        <taxon>Tracheophyta</taxon>
        <taxon>Spermatophyta</taxon>
        <taxon>Magnoliopsida</taxon>
        <taxon>eudicotyledons</taxon>
        <taxon>Gunneridae</taxon>
        <taxon>Pentapetalae</taxon>
        <taxon>rosids</taxon>
        <taxon>fabids</taxon>
        <taxon>Rosales</taxon>
        <taxon>Rosaceae</taxon>
        <taxon>Amygdaloideae</taxon>
        <taxon>Amygdaleae</taxon>
        <taxon>Prunus</taxon>
    </lineage>
</organism>
<comment type="similarity">
    <text evidence="4">Belongs to the HIPP family.</text>
</comment>
<keyword evidence="2" id="KW-0479">Metal-binding</keyword>
<evidence type="ECO:0000256" key="4">
    <source>
        <dbReference type="ARBA" id="ARBA00024045"/>
    </source>
</evidence>
<dbReference type="SUPFAM" id="SSF55008">
    <property type="entry name" value="HMA, heavy metal-associated domain"/>
    <property type="match status" value="1"/>
</dbReference>
<dbReference type="InterPro" id="IPR044577">
    <property type="entry name" value="HIPP4/7/8/17/18/19"/>
</dbReference>
<dbReference type="Pfam" id="PF00403">
    <property type="entry name" value="HMA"/>
    <property type="match status" value="1"/>
</dbReference>
<keyword evidence="3" id="KW-0449">Lipoprotein</keyword>
<dbReference type="PANTHER" id="PTHR46195">
    <property type="entry name" value="HEAVY METAL-ASSOCIATED ISOPRENYLATED PLANT PROTEIN 7"/>
    <property type="match status" value="1"/>
</dbReference>
<comment type="caution">
    <text evidence="7">The sequence shown here is derived from an EMBL/GenBank/DDBJ whole genome shotgun (WGS) entry which is preliminary data.</text>
</comment>
<evidence type="ECO:0000313" key="8">
    <source>
        <dbReference type="Proteomes" id="UP000250321"/>
    </source>
</evidence>
<protein>
    <submittedName>
        <fullName evidence="7">Heavy metal-associated isoprenylated plant protein 3-like</fullName>
    </submittedName>
</protein>
<dbReference type="CDD" id="cd00371">
    <property type="entry name" value="HMA"/>
    <property type="match status" value="1"/>
</dbReference>
<feature type="compositionally biased region" description="Basic and acidic residues" evidence="5">
    <location>
        <begin position="54"/>
        <end position="67"/>
    </location>
</feature>
<dbReference type="OrthoDB" id="689350at2759"/>
<proteinExistence type="inferred from homology"/>
<reference evidence="7 8" key="1">
    <citation type="submission" date="2018-02" db="EMBL/GenBank/DDBJ databases">
        <title>Draft genome of wild Prunus yedoensis var. nudiflora.</title>
        <authorList>
            <person name="Baek S."/>
            <person name="Kim J.-H."/>
            <person name="Choi K."/>
            <person name="Kim G.-B."/>
            <person name="Cho A."/>
            <person name="Jang H."/>
            <person name="Shin C.-H."/>
            <person name="Yu H.-J."/>
            <person name="Mun J.-H."/>
        </authorList>
    </citation>
    <scope>NUCLEOTIDE SEQUENCE [LARGE SCALE GENOMIC DNA]</scope>
    <source>
        <strain evidence="8">cv. Jeju island</strain>
        <tissue evidence="7">Leaf</tissue>
    </source>
</reference>
<feature type="domain" description="HMA" evidence="6">
    <location>
        <begin position="108"/>
        <end position="172"/>
    </location>
</feature>
<evidence type="ECO:0000256" key="1">
    <source>
        <dbReference type="ARBA" id="ARBA00022481"/>
    </source>
</evidence>
<dbReference type="PANTHER" id="PTHR46195:SF17">
    <property type="entry name" value="HEAVY METAL-ASSOCIATED ISOPRENYLATED PLANT PROTEIN 8"/>
    <property type="match status" value="1"/>
</dbReference>
<dbReference type="STRING" id="2094558.A0A315A7M9"/>
<sequence>MSGVESVVVDKDNPVVVVEGRFLLEKLCSRLLNVANKVVTVKRSEMEETQEQGESSHGDDHRQDKQENNNQNAEKNQQDEKNSQSSKEIVLRVLMHCEGCKSKAQPQVKVVVLKMLMHCEGCANDIKKDLEKMKGVVSVEANMESSRVTVRGVVDPPKLIEYIKKQLGKHAEIYPPQYSSQHIYPNQTLSDDNPFACSIM</sequence>
<evidence type="ECO:0000313" key="7">
    <source>
        <dbReference type="EMBL" id="PQQ10156.1"/>
    </source>
</evidence>
<accession>A0A315A7M9</accession>
<keyword evidence="1" id="KW-0488">Methylation</keyword>
<evidence type="ECO:0000256" key="3">
    <source>
        <dbReference type="ARBA" id="ARBA00023289"/>
    </source>
</evidence>
<dbReference type="GO" id="GO:0046872">
    <property type="term" value="F:metal ion binding"/>
    <property type="evidence" value="ECO:0007669"/>
    <property type="project" value="UniProtKB-KW"/>
</dbReference>
<name>A0A315A7M9_PRUYE</name>
<dbReference type="EMBL" id="PJQY01000541">
    <property type="protein sequence ID" value="PQQ10156.1"/>
    <property type="molecule type" value="Genomic_DNA"/>
</dbReference>
<gene>
    <name evidence="7" type="ORF">Pyn_32333</name>
</gene>
<dbReference type="PROSITE" id="PS50846">
    <property type="entry name" value="HMA_2"/>
    <property type="match status" value="1"/>
</dbReference>
<evidence type="ECO:0000256" key="5">
    <source>
        <dbReference type="SAM" id="MobiDB-lite"/>
    </source>
</evidence>
<feature type="region of interest" description="Disordered" evidence="5">
    <location>
        <begin position="44"/>
        <end position="85"/>
    </location>
</feature>
<dbReference type="Gene3D" id="3.30.70.100">
    <property type="match status" value="1"/>
</dbReference>
<dbReference type="Proteomes" id="UP000250321">
    <property type="component" value="Unassembled WGS sequence"/>
</dbReference>
<dbReference type="InterPro" id="IPR006121">
    <property type="entry name" value="HMA_dom"/>
</dbReference>
<dbReference type="AlphaFoldDB" id="A0A315A7M9"/>
<evidence type="ECO:0000259" key="6">
    <source>
        <dbReference type="PROSITE" id="PS50846"/>
    </source>
</evidence>
<evidence type="ECO:0000256" key="2">
    <source>
        <dbReference type="ARBA" id="ARBA00022723"/>
    </source>
</evidence>
<keyword evidence="3" id="KW-0636">Prenylation</keyword>
<dbReference type="InterPro" id="IPR036163">
    <property type="entry name" value="HMA_dom_sf"/>
</dbReference>